<proteinExistence type="predicted"/>
<sequence length="97" mass="11164">MAQYKDNKQFLILWLIAMVILLSVASSVHSITHIEDTAKQHNVHCSSLHQLQNVVTSTPYIVPVMVQSYARQQFRLISFASQFTRYFNTRAPPQTVE</sequence>
<dbReference type="EMBL" id="BMQW01000001">
    <property type="protein sequence ID" value="GGP76420.1"/>
    <property type="molecule type" value="Genomic_DNA"/>
</dbReference>
<gene>
    <name evidence="1" type="ORF">GCM10009410_06060</name>
</gene>
<reference evidence="2" key="1">
    <citation type="journal article" date="2019" name="Int. J. Syst. Evol. Microbiol.">
        <title>The Global Catalogue of Microorganisms (GCM) 10K type strain sequencing project: providing services to taxonomists for standard genome sequencing and annotation.</title>
        <authorList>
            <consortium name="The Broad Institute Genomics Platform"/>
            <consortium name="The Broad Institute Genome Sequencing Center for Infectious Disease"/>
            <person name="Wu L."/>
            <person name="Ma J."/>
        </authorList>
    </citation>
    <scope>NUCLEOTIDE SEQUENCE [LARGE SCALE GENOMIC DNA]</scope>
    <source>
        <strain evidence="2">JCM 32305</strain>
    </source>
</reference>
<comment type="caution">
    <text evidence="1">The sequence shown here is derived from an EMBL/GenBank/DDBJ whole genome shotgun (WGS) entry which is preliminary data.</text>
</comment>
<evidence type="ECO:0000313" key="2">
    <source>
        <dbReference type="Proteomes" id="UP000654004"/>
    </source>
</evidence>
<evidence type="ECO:0000313" key="1">
    <source>
        <dbReference type="EMBL" id="GGP76420.1"/>
    </source>
</evidence>
<organism evidence="1 2">
    <name type="scientific">Shewanella ulleungensis</name>
    <dbReference type="NCBI Taxonomy" id="2282699"/>
    <lineage>
        <taxon>Bacteria</taxon>
        <taxon>Pseudomonadati</taxon>
        <taxon>Pseudomonadota</taxon>
        <taxon>Gammaproteobacteria</taxon>
        <taxon>Alteromonadales</taxon>
        <taxon>Shewanellaceae</taxon>
        <taxon>Shewanella</taxon>
    </lineage>
</organism>
<keyword evidence="2" id="KW-1185">Reference proteome</keyword>
<dbReference type="Proteomes" id="UP000654004">
    <property type="component" value="Unassembled WGS sequence"/>
</dbReference>
<name>A0ABQ2QDA6_9GAMM</name>
<accession>A0ABQ2QDA6</accession>
<protein>
    <submittedName>
        <fullName evidence="1">Zinc ABC transporter</fullName>
    </submittedName>
</protein>
<dbReference type="RefSeq" id="WP_188953185.1">
    <property type="nucleotide sequence ID" value="NZ_BMQW01000001.1"/>
</dbReference>